<evidence type="ECO:0000313" key="12">
    <source>
        <dbReference type="EMBL" id="GKV50990.1"/>
    </source>
</evidence>
<comment type="caution">
    <text evidence="12">The sequence shown here is derived from an EMBL/GenBank/DDBJ whole genome shotgun (WGS) entry which is preliminary data.</text>
</comment>
<evidence type="ECO:0000256" key="1">
    <source>
        <dbReference type="ARBA" id="ARBA00004479"/>
    </source>
</evidence>
<gene>
    <name evidence="12" type="ORF">SLEP1_g57668</name>
</gene>
<accession>A0AAV5MMC3</accession>
<evidence type="ECO:0000256" key="6">
    <source>
        <dbReference type="ARBA" id="ARBA00022989"/>
    </source>
</evidence>
<keyword evidence="6" id="KW-1133">Transmembrane helix</keyword>
<dbReference type="PANTHER" id="PTHR48063:SF35">
    <property type="entry name" value="RECEPTOR-LIKE PROTEIN 12"/>
    <property type="match status" value="1"/>
</dbReference>
<organism evidence="12 13">
    <name type="scientific">Rubroshorea leprosula</name>
    <dbReference type="NCBI Taxonomy" id="152421"/>
    <lineage>
        <taxon>Eukaryota</taxon>
        <taxon>Viridiplantae</taxon>
        <taxon>Streptophyta</taxon>
        <taxon>Embryophyta</taxon>
        <taxon>Tracheophyta</taxon>
        <taxon>Spermatophyta</taxon>
        <taxon>Magnoliopsida</taxon>
        <taxon>eudicotyledons</taxon>
        <taxon>Gunneridae</taxon>
        <taxon>Pentapetalae</taxon>
        <taxon>rosids</taxon>
        <taxon>malvids</taxon>
        <taxon>Malvales</taxon>
        <taxon>Dipterocarpaceae</taxon>
        <taxon>Rubroshorea</taxon>
    </lineage>
</organism>
<dbReference type="InterPro" id="IPR013210">
    <property type="entry name" value="LRR_N_plant-typ"/>
</dbReference>
<evidence type="ECO:0000256" key="5">
    <source>
        <dbReference type="ARBA" id="ARBA00022737"/>
    </source>
</evidence>
<keyword evidence="8" id="KW-0675">Receptor</keyword>
<feature type="signal peptide" evidence="10">
    <location>
        <begin position="1"/>
        <end position="25"/>
    </location>
</feature>
<evidence type="ECO:0000256" key="8">
    <source>
        <dbReference type="ARBA" id="ARBA00023170"/>
    </source>
</evidence>
<sequence length="145" mass="16666">MDSVLATKFLLLGLIHLVFIHGNRCCFEEEKAALLEFKDFVKSDGYDADQLLPSWVNDPEHKSCCQWERVGCDSTTGHVIKLSLSNTRQFDVPSDSSYDPLYSSYEPKNSWQLNLSLFQPFKELRRLNLSFNVISRIQNKGTLVM</sequence>
<evidence type="ECO:0000313" key="13">
    <source>
        <dbReference type="Proteomes" id="UP001054252"/>
    </source>
</evidence>
<comment type="subcellular location">
    <subcellularLocation>
        <location evidence="1">Membrane</location>
        <topology evidence="1">Single-pass type I membrane protein</topology>
    </subcellularLocation>
</comment>
<keyword evidence="3" id="KW-0812">Transmembrane</keyword>
<evidence type="ECO:0000256" key="4">
    <source>
        <dbReference type="ARBA" id="ARBA00022729"/>
    </source>
</evidence>
<keyword evidence="13" id="KW-1185">Reference proteome</keyword>
<keyword evidence="7" id="KW-0472">Membrane</keyword>
<feature type="domain" description="Leucine-rich repeat-containing N-terminal plant-type" evidence="11">
    <location>
        <begin position="29"/>
        <end position="73"/>
    </location>
</feature>
<evidence type="ECO:0000256" key="10">
    <source>
        <dbReference type="SAM" id="SignalP"/>
    </source>
</evidence>
<evidence type="ECO:0000256" key="3">
    <source>
        <dbReference type="ARBA" id="ARBA00022692"/>
    </source>
</evidence>
<protein>
    <recommendedName>
        <fullName evidence="11">Leucine-rich repeat-containing N-terminal plant-type domain-containing protein</fullName>
    </recommendedName>
</protein>
<evidence type="ECO:0000256" key="9">
    <source>
        <dbReference type="ARBA" id="ARBA00023180"/>
    </source>
</evidence>
<keyword evidence="9" id="KW-0325">Glycoprotein</keyword>
<dbReference type="InterPro" id="IPR032675">
    <property type="entry name" value="LRR_dom_sf"/>
</dbReference>
<name>A0AAV5MMC3_9ROSI</name>
<dbReference type="EMBL" id="BPVZ01000419">
    <property type="protein sequence ID" value="GKV50990.1"/>
    <property type="molecule type" value="Genomic_DNA"/>
</dbReference>
<evidence type="ECO:0000256" key="2">
    <source>
        <dbReference type="ARBA" id="ARBA00022614"/>
    </source>
</evidence>
<keyword evidence="5" id="KW-0677">Repeat</keyword>
<dbReference type="InterPro" id="IPR046956">
    <property type="entry name" value="RLP23-like"/>
</dbReference>
<dbReference type="PROSITE" id="PS51450">
    <property type="entry name" value="LRR"/>
    <property type="match status" value="1"/>
</dbReference>
<dbReference type="GO" id="GO:0016020">
    <property type="term" value="C:membrane"/>
    <property type="evidence" value="ECO:0007669"/>
    <property type="project" value="UniProtKB-SubCell"/>
</dbReference>
<proteinExistence type="predicted"/>
<keyword evidence="2" id="KW-0433">Leucine-rich repeat</keyword>
<evidence type="ECO:0000259" key="11">
    <source>
        <dbReference type="Pfam" id="PF08263"/>
    </source>
</evidence>
<dbReference type="PANTHER" id="PTHR48063">
    <property type="entry name" value="LRR RECEPTOR-LIKE KINASE"/>
    <property type="match status" value="1"/>
</dbReference>
<dbReference type="Pfam" id="PF08263">
    <property type="entry name" value="LRRNT_2"/>
    <property type="match status" value="1"/>
</dbReference>
<feature type="chain" id="PRO_5043450569" description="Leucine-rich repeat-containing N-terminal plant-type domain-containing protein" evidence="10">
    <location>
        <begin position="26"/>
        <end position="145"/>
    </location>
</feature>
<keyword evidence="4 10" id="KW-0732">Signal</keyword>
<dbReference type="InterPro" id="IPR001611">
    <property type="entry name" value="Leu-rich_rpt"/>
</dbReference>
<dbReference type="Proteomes" id="UP001054252">
    <property type="component" value="Unassembled WGS sequence"/>
</dbReference>
<dbReference type="Gene3D" id="3.80.10.10">
    <property type="entry name" value="Ribonuclease Inhibitor"/>
    <property type="match status" value="1"/>
</dbReference>
<evidence type="ECO:0000256" key="7">
    <source>
        <dbReference type="ARBA" id="ARBA00023136"/>
    </source>
</evidence>
<reference evidence="12 13" key="1">
    <citation type="journal article" date="2021" name="Commun. Biol.">
        <title>The genome of Shorea leprosula (Dipterocarpaceae) highlights the ecological relevance of drought in aseasonal tropical rainforests.</title>
        <authorList>
            <person name="Ng K.K.S."/>
            <person name="Kobayashi M.J."/>
            <person name="Fawcett J.A."/>
            <person name="Hatakeyama M."/>
            <person name="Paape T."/>
            <person name="Ng C.H."/>
            <person name="Ang C.C."/>
            <person name="Tnah L.H."/>
            <person name="Lee C.T."/>
            <person name="Nishiyama T."/>
            <person name="Sese J."/>
            <person name="O'Brien M.J."/>
            <person name="Copetti D."/>
            <person name="Mohd Noor M.I."/>
            <person name="Ong R.C."/>
            <person name="Putra M."/>
            <person name="Sireger I.Z."/>
            <person name="Indrioko S."/>
            <person name="Kosugi Y."/>
            <person name="Izuno A."/>
            <person name="Isagi Y."/>
            <person name="Lee S.L."/>
            <person name="Shimizu K.K."/>
        </authorList>
    </citation>
    <scope>NUCLEOTIDE SEQUENCE [LARGE SCALE GENOMIC DNA]</scope>
    <source>
        <strain evidence="12">214</strain>
    </source>
</reference>
<dbReference type="AlphaFoldDB" id="A0AAV5MMC3"/>
<dbReference type="SUPFAM" id="SSF52058">
    <property type="entry name" value="L domain-like"/>
    <property type="match status" value="1"/>
</dbReference>